<dbReference type="EMBL" id="VDFG01000249">
    <property type="protein sequence ID" value="MBA4464935.1"/>
    <property type="molecule type" value="Genomic_DNA"/>
</dbReference>
<name>A0A838WJG3_9CYAN</name>
<dbReference type="AlphaFoldDB" id="A0A838WJG3"/>
<dbReference type="Proteomes" id="UP000538075">
    <property type="component" value="Unassembled WGS sequence"/>
</dbReference>
<accession>A0A838WJG3</accession>
<gene>
    <name evidence="2" type="ORF">FHK98_03565</name>
</gene>
<keyword evidence="1" id="KW-0472">Membrane</keyword>
<dbReference type="SUPFAM" id="SSF81483">
    <property type="entry name" value="Bacterial photosystem II reaction centre, L and M subunits"/>
    <property type="match status" value="1"/>
</dbReference>
<reference evidence="2 3" key="1">
    <citation type="journal article" date="2020" name="J. Appl. Phycol.">
        <title>Morphological changes and genome evolution in Raphidiopsis raciborskii CS-506 after 23 years in culture.</title>
        <authorList>
            <person name="Willis A."/>
            <person name="Bent S.J."/>
            <person name="Jameson I.D."/>
        </authorList>
    </citation>
    <scope>NUCLEOTIDE SEQUENCE [LARGE SCALE GENOMIC DNA]</scope>
    <source>
        <strain evidence="2 3">CS-506_A</strain>
    </source>
</reference>
<proteinExistence type="predicted"/>
<evidence type="ECO:0000256" key="1">
    <source>
        <dbReference type="SAM" id="Phobius"/>
    </source>
</evidence>
<dbReference type="GO" id="GO:0009772">
    <property type="term" value="P:photosynthetic electron transport in photosystem II"/>
    <property type="evidence" value="ECO:0007669"/>
    <property type="project" value="InterPro"/>
</dbReference>
<evidence type="ECO:0000313" key="2">
    <source>
        <dbReference type="EMBL" id="MBA4464935.1"/>
    </source>
</evidence>
<feature type="non-terminal residue" evidence="2">
    <location>
        <position position="53"/>
    </location>
</feature>
<feature type="transmembrane region" description="Helical" evidence="1">
    <location>
        <begin position="29"/>
        <end position="52"/>
    </location>
</feature>
<dbReference type="InterPro" id="IPR036854">
    <property type="entry name" value="Photo_II_D1/D2_sf"/>
</dbReference>
<keyword evidence="1" id="KW-0812">Transmembrane</keyword>
<protein>
    <submittedName>
        <fullName evidence="2">Photosystem II q(B) protein</fullName>
    </submittedName>
</protein>
<keyword evidence="1" id="KW-1133">Transmembrane helix</keyword>
<comment type="caution">
    <text evidence="2">The sequence shown here is derived from an EMBL/GenBank/DDBJ whole genome shotgun (WGS) entry which is preliminary data.</text>
</comment>
<organism evidence="2 3">
    <name type="scientific">Cylindrospermopsis raciborskii CS-506_A</name>
    <dbReference type="NCBI Taxonomy" id="2585140"/>
    <lineage>
        <taxon>Bacteria</taxon>
        <taxon>Bacillati</taxon>
        <taxon>Cyanobacteriota</taxon>
        <taxon>Cyanophyceae</taxon>
        <taxon>Nostocales</taxon>
        <taxon>Aphanizomenonaceae</taxon>
        <taxon>Cylindrospermopsis</taxon>
    </lineage>
</organism>
<evidence type="ECO:0000313" key="3">
    <source>
        <dbReference type="Proteomes" id="UP000538075"/>
    </source>
</evidence>
<sequence>MTTAIQQRQSANVWDRFCEFITSTNNRLYIGWFGVLMIPTLLAATTCFIIAFI</sequence>